<dbReference type="OrthoDB" id="1861396at2"/>
<sequence>MLQTLERTNIFDARVLTAAHADALRALAGPGGLPLLPCLHPALEEGQIVGDYAGQDELQAAAALLPLYAEDPLPTSLRAAGYGADGQGAVLTPPILREDYTQLRHFLRLALRWATERYASYHVWAVLPLDLEHPEACDDLCAQYLSAGLTLRGMRPMVGADQMLIFSAHGLVQWRDPLRRCHLADPALPRVLERGYAAADFGWGKNGLELVLRPV</sequence>
<name>A0A1T4XTI3_9FIRM</name>
<dbReference type="RefSeq" id="WP_078785094.1">
    <property type="nucleotide sequence ID" value="NZ_DBFAIT010000019.1"/>
</dbReference>
<proteinExistence type="predicted"/>
<dbReference type="GeneID" id="93338676"/>
<dbReference type="AlphaFoldDB" id="A0A1T4XTI3"/>
<evidence type="ECO:0000313" key="2">
    <source>
        <dbReference type="Proteomes" id="UP000190286"/>
    </source>
</evidence>
<gene>
    <name evidence="1" type="ORF">SAMN02745178_02231</name>
</gene>
<organism evidence="1 2">
    <name type="scientific">Gemmiger formicilis</name>
    <dbReference type="NCBI Taxonomy" id="745368"/>
    <lineage>
        <taxon>Bacteria</taxon>
        <taxon>Bacillati</taxon>
        <taxon>Bacillota</taxon>
        <taxon>Clostridia</taxon>
        <taxon>Eubacteriales</taxon>
        <taxon>Gemmiger</taxon>
    </lineage>
</organism>
<keyword evidence="2" id="KW-1185">Reference proteome</keyword>
<reference evidence="1 2" key="1">
    <citation type="submission" date="2017-02" db="EMBL/GenBank/DDBJ databases">
        <authorList>
            <person name="Peterson S.W."/>
        </authorList>
    </citation>
    <scope>NUCLEOTIDE SEQUENCE [LARGE SCALE GENOMIC DNA]</scope>
    <source>
        <strain evidence="1 2">ATCC 27749</strain>
    </source>
</reference>
<protein>
    <submittedName>
        <fullName evidence="1">Uncharacterized protein</fullName>
    </submittedName>
</protein>
<dbReference type="EMBL" id="FUYF01000015">
    <property type="protein sequence ID" value="SKA92361.1"/>
    <property type="molecule type" value="Genomic_DNA"/>
</dbReference>
<dbReference type="STRING" id="745368.SAMN02745178_02231"/>
<evidence type="ECO:0000313" key="1">
    <source>
        <dbReference type="EMBL" id="SKA92361.1"/>
    </source>
</evidence>
<dbReference type="Proteomes" id="UP000190286">
    <property type="component" value="Unassembled WGS sequence"/>
</dbReference>
<accession>A0A1T4XTI3</accession>